<feature type="region of interest" description="Disordered" evidence="1">
    <location>
        <begin position="98"/>
        <end position="156"/>
    </location>
</feature>
<organism evidence="2">
    <name type="scientific">Fagus sylvatica</name>
    <name type="common">Beechnut</name>
    <dbReference type="NCBI Taxonomy" id="28930"/>
    <lineage>
        <taxon>Eukaryota</taxon>
        <taxon>Viridiplantae</taxon>
        <taxon>Streptophyta</taxon>
        <taxon>Embryophyta</taxon>
        <taxon>Tracheophyta</taxon>
        <taxon>Spermatophyta</taxon>
        <taxon>Magnoliopsida</taxon>
        <taxon>eudicotyledons</taxon>
        <taxon>Gunneridae</taxon>
        <taxon>Pentapetalae</taxon>
        <taxon>rosids</taxon>
        <taxon>fabids</taxon>
        <taxon>Fagales</taxon>
        <taxon>Fagaceae</taxon>
        <taxon>Fagus</taxon>
    </lineage>
</organism>
<name>A0A2N9GGP4_FAGSY</name>
<evidence type="ECO:0000313" key="2">
    <source>
        <dbReference type="EMBL" id="SPC98628.1"/>
    </source>
</evidence>
<dbReference type="AlphaFoldDB" id="A0A2N9GGP4"/>
<feature type="compositionally biased region" description="Basic and acidic residues" evidence="1">
    <location>
        <begin position="42"/>
        <end position="53"/>
    </location>
</feature>
<feature type="compositionally biased region" description="Acidic residues" evidence="1">
    <location>
        <begin position="135"/>
        <end position="156"/>
    </location>
</feature>
<reference evidence="2" key="1">
    <citation type="submission" date="2018-02" db="EMBL/GenBank/DDBJ databases">
        <authorList>
            <person name="Cohen D.B."/>
            <person name="Kent A.D."/>
        </authorList>
    </citation>
    <scope>NUCLEOTIDE SEQUENCE</scope>
</reference>
<gene>
    <name evidence="2" type="ORF">FSB_LOCUS26510</name>
</gene>
<sequence length="241" mass="26440">MLMLKPEEAESKESFKNTQIRAGEDIENEMAAEKNPRKRGEHRPEPNHKDNPIEKLSLIGEVSESGDEEDARGVAAGEGEMVDGNGGVHVLVVERAGSAEEELDEGDENEVEEEAEEEGGDEGAAEEGGGGGIGGEEEGEGDWEEEAEIGGEFEEEEEEVWEERFGFVVEVKVVVLGSWDLAMVMVVDLALCEWWFGSVMWNRGDGEDVNGVVYLGWTKPKTSPTQPGECCFEFELRTKLG</sequence>
<dbReference type="EMBL" id="OIVN01001890">
    <property type="protein sequence ID" value="SPC98628.1"/>
    <property type="molecule type" value="Genomic_DNA"/>
</dbReference>
<evidence type="ECO:0000256" key="1">
    <source>
        <dbReference type="SAM" id="MobiDB-lite"/>
    </source>
</evidence>
<protein>
    <submittedName>
        <fullName evidence="2">Uncharacterized protein</fullName>
    </submittedName>
</protein>
<proteinExistence type="predicted"/>
<feature type="compositionally biased region" description="Basic and acidic residues" evidence="1">
    <location>
        <begin position="1"/>
        <end position="15"/>
    </location>
</feature>
<accession>A0A2N9GGP4</accession>
<feature type="compositionally biased region" description="Acidic residues" evidence="1">
    <location>
        <begin position="99"/>
        <end position="125"/>
    </location>
</feature>
<feature type="region of interest" description="Disordered" evidence="1">
    <location>
        <begin position="1"/>
        <end position="85"/>
    </location>
</feature>